<dbReference type="VEuPathDB" id="CryptoDB:GNI_166100"/>
<sequence>MKTIVSAVQGCSKLVGMLAVIVQDGARPPVTDDDCVARMVSLGKGEECIHVLVLGRLSDSLTQEYPMEAGCPLDLDGLLEWSRRMLVYQDENEYVKRMFSNVLKKRLEGEDDLTLYDVWSEVFKGDIVKVGDDVSDDAKLLEVLYARLLTSEEQKQLKSMVPKEWMPVIK</sequence>
<dbReference type="AlphaFoldDB" id="A0A023AY41"/>
<feature type="non-terminal residue" evidence="1">
    <location>
        <position position="170"/>
    </location>
</feature>
<proteinExistence type="predicted"/>
<keyword evidence="2" id="KW-1185">Reference proteome</keyword>
<comment type="caution">
    <text evidence="1">The sequence shown here is derived from an EMBL/GenBank/DDBJ whole genome shotgun (WGS) entry which is preliminary data.</text>
</comment>
<dbReference type="Proteomes" id="UP000019763">
    <property type="component" value="Unassembled WGS sequence"/>
</dbReference>
<dbReference type="RefSeq" id="XP_011133198.1">
    <property type="nucleotide sequence ID" value="XM_011134896.1"/>
</dbReference>
<protein>
    <submittedName>
        <fullName evidence="1">Uncharacterized protein</fullName>
    </submittedName>
</protein>
<organism evidence="1 2">
    <name type="scientific">Gregarina niphandrodes</name>
    <name type="common">Septate eugregarine</name>
    <dbReference type="NCBI Taxonomy" id="110365"/>
    <lineage>
        <taxon>Eukaryota</taxon>
        <taxon>Sar</taxon>
        <taxon>Alveolata</taxon>
        <taxon>Apicomplexa</taxon>
        <taxon>Conoidasida</taxon>
        <taxon>Gregarinasina</taxon>
        <taxon>Eugregarinorida</taxon>
        <taxon>Gregarinidae</taxon>
        <taxon>Gregarina</taxon>
    </lineage>
</organism>
<name>A0A023AY41_GRENI</name>
<accession>A0A023AY41</accession>
<evidence type="ECO:0000313" key="1">
    <source>
        <dbReference type="EMBL" id="EZG43572.1"/>
    </source>
</evidence>
<dbReference type="GeneID" id="22915740"/>
<gene>
    <name evidence="1" type="ORF">GNI_166100</name>
</gene>
<dbReference type="EMBL" id="AFNH02001239">
    <property type="protein sequence ID" value="EZG43572.1"/>
    <property type="molecule type" value="Genomic_DNA"/>
</dbReference>
<evidence type="ECO:0000313" key="2">
    <source>
        <dbReference type="Proteomes" id="UP000019763"/>
    </source>
</evidence>
<reference evidence="1" key="1">
    <citation type="submission" date="2013-12" db="EMBL/GenBank/DDBJ databases">
        <authorList>
            <person name="Omoto C.K."/>
            <person name="Sibley D."/>
            <person name="Venepally P."/>
            <person name="Hadjithomas M."/>
            <person name="Karamycheva S."/>
            <person name="Brunk B."/>
            <person name="Roos D."/>
            <person name="Caler E."/>
            <person name="Lorenzi H."/>
        </authorList>
    </citation>
    <scope>NUCLEOTIDE SEQUENCE</scope>
</reference>